<dbReference type="FunFam" id="1.25.40.10:FF:000285">
    <property type="entry name" value="Pentatricopeptide repeat-containing protein, chloroplastic"/>
    <property type="match status" value="1"/>
</dbReference>
<dbReference type="InterPro" id="IPR046960">
    <property type="entry name" value="PPR_At4g14850-like_plant"/>
</dbReference>
<feature type="repeat" description="PPR" evidence="2">
    <location>
        <begin position="157"/>
        <end position="187"/>
    </location>
</feature>
<feature type="repeat" description="PPR" evidence="2">
    <location>
        <begin position="464"/>
        <end position="498"/>
    </location>
</feature>
<dbReference type="AlphaFoldDB" id="A0AAV6NW62"/>
<evidence type="ECO:0000256" key="1">
    <source>
        <dbReference type="ARBA" id="ARBA00022737"/>
    </source>
</evidence>
<dbReference type="PROSITE" id="PS51375">
    <property type="entry name" value="PPR"/>
    <property type="match status" value="5"/>
</dbReference>
<evidence type="ECO:0000313" key="4">
    <source>
        <dbReference type="Proteomes" id="UP000685013"/>
    </source>
</evidence>
<sequence length="777" mass="86022">MINVWTGELELKPKLKKQVQKAIRNSPFAISNSVSSSLPISYILNIGNRARNSLPHQNPPSAACPCYTTVIFLYTTRNFDNRTVRAPMQIPNLGHTKELRHCAQVRAFRRGNSLHAYLRKFGCLNDVFIANNLISMYAEFSNLRDAEKVFDEMSDRNIVTWTTLVSAFTDSGRPYEALRVYDDMPKSETANGYMYSAVLKACGLVGDLDRGKLIQERIYGGKLQGDTILMNSLMDMYVKCGSLSDAVKVFHNISRATTTTWNIIISGYSKAGLMVEAEKLFHCMPQPNVVSWNSMIAGFADNGSQRALEFVSLMHRKGIKLDDFTFPCALKISALHGLLVIGKQIHSYVTKLGHGSSCFTLSALIDMYSNCNGLTEAVKLFDQHSSFNPSISENLALWNSMLSGYVINNCNQAALNLISYIHCSGTILDSYTFGGALKVCINLLNPRVGFQVHGLIVTCGYELDYVVGSIVVDLYAKLGRIDDALALFHRLPRKDIIAWSGLILGCAQMGLNWLAFSMFKDMLELAHEIDHFVISTTLKVCSNLASLRSGKQVHAFCVKSGYEMEGFTITSLLDMYSKCGEIEDALTLFDCIQEKDIVTWTGIIVGCGQNGRAAEAVRFYHEMIQSGLNPNEITFLGVLSACRYAGLIEEARNIFNSMKSVYGLEPHLEHYCCMVDLLALAGLPEEAEKLIANMPFEPDQTTWRTLLGACGTRNDIKLINSVANGLLEAIPDDPSTYVSLSNAYASLGMWHNLSKAREAAKKVGVKRAGLSWIEVAS</sequence>
<feature type="non-terminal residue" evidence="3">
    <location>
        <position position="1"/>
    </location>
</feature>
<feature type="repeat" description="PPR" evidence="2">
    <location>
        <begin position="126"/>
        <end position="156"/>
    </location>
</feature>
<dbReference type="PANTHER" id="PTHR47926:SF342">
    <property type="entry name" value="TETRATRICOPEPTIDE-LIKE HELICAL DOMAIN-CONTAINING PROTEIN-RELATED"/>
    <property type="match status" value="1"/>
</dbReference>
<dbReference type="GO" id="GO:0009451">
    <property type="term" value="P:RNA modification"/>
    <property type="evidence" value="ECO:0007669"/>
    <property type="project" value="InterPro"/>
</dbReference>
<dbReference type="InterPro" id="IPR046848">
    <property type="entry name" value="E_motif"/>
</dbReference>
<gene>
    <name evidence="3" type="primary">PCMP-E100</name>
    <name evidence="3" type="ORF">SDJN03_07308</name>
</gene>
<protein>
    <submittedName>
        <fullName evidence="3">Pentatricopeptide repeat-containing protein</fullName>
    </submittedName>
</protein>
<feature type="repeat" description="PPR" evidence="2">
    <location>
        <begin position="596"/>
        <end position="630"/>
    </location>
</feature>
<reference evidence="3 4" key="1">
    <citation type="journal article" date="2021" name="Hortic Res">
        <title>The domestication of Cucurbita argyrosperma as revealed by the genome of its wild relative.</title>
        <authorList>
            <person name="Barrera-Redondo J."/>
            <person name="Sanchez-de la Vega G."/>
            <person name="Aguirre-Liguori J.A."/>
            <person name="Castellanos-Morales G."/>
            <person name="Gutierrez-Guerrero Y.T."/>
            <person name="Aguirre-Dugua X."/>
            <person name="Aguirre-Planter E."/>
            <person name="Tenaillon M.I."/>
            <person name="Lira-Saade R."/>
            <person name="Eguiarte L.E."/>
        </authorList>
    </citation>
    <scope>NUCLEOTIDE SEQUENCE [LARGE SCALE GENOMIC DNA]</scope>
    <source>
        <strain evidence="3">JBR-2021</strain>
    </source>
</reference>
<dbReference type="Pfam" id="PF01535">
    <property type="entry name" value="PPR"/>
    <property type="match status" value="10"/>
</dbReference>
<keyword evidence="1" id="KW-0677">Repeat</keyword>
<dbReference type="InterPro" id="IPR002885">
    <property type="entry name" value="PPR_rpt"/>
</dbReference>
<dbReference type="NCBIfam" id="TIGR00756">
    <property type="entry name" value="PPR"/>
    <property type="match status" value="4"/>
</dbReference>
<dbReference type="Proteomes" id="UP000685013">
    <property type="component" value="Chromosome 4"/>
</dbReference>
<name>A0AAV6NW62_9ROSI</name>
<dbReference type="Pfam" id="PF13041">
    <property type="entry name" value="PPR_2"/>
    <property type="match status" value="1"/>
</dbReference>
<evidence type="ECO:0000313" key="3">
    <source>
        <dbReference type="EMBL" id="KAG6602075.1"/>
    </source>
</evidence>
<comment type="caution">
    <text evidence="3">The sequence shown here is derived from an EMBL/GenBank/DDBJ whole genome shotgun (WGS) entry which is preliminary data.</text>
</comment>
<dbReference type="FunFam" id="1.25.40.10:FF:000090">
    <property type="entry name" value="Pentatricopeptide repeat-containing protein, chloroplastic"/>
    <property type="match status" value="1"/>
</dbReference>
<evidence type="ECO:0000256" key="2">
    <source>
        <dbReference type="PROSITE-ProRule" id="PRU00708"/>
    </source>
</evidence>
<dbReference type="PANTHER" id="PTHR47926">
    <property type="entry name" value="PENTATRICOPEPTIDE REPEAT-CONTAINING PROTEIN"/>
    <property type="match status" value="1"/>
</dbReference>
<dbReference type="GO" id="GO:0003723">
    <property type="term" value="F:RNA binding"/>
    <property type="evidence" value="ECO:0007669"/>
    <property type="project" value="InterPro"/>
</dbReference>
<dbReference type="Pfam" id="PF20431">
    <property type="entry name" value="E_motif"/>
    <property type="match status" value="1"/>
</dbReference>
<proteinExistence type="predicted"/>
<accession>A0AAV6NW62</accession>
<keyword evidence="4" id="KW-1185">Reference proteome</keyword>
<feature type="repeat" description="PPR" evidence="2">
    <location>
        <begin position="257"/>
        <end position="291"/>
    </location>
</feature>
<organism evidence="3 4">
    <name type="scientific">Cucurbita argyrosperma subsp. sororia</name>
    <dbReference type="NCBI Taxonomy" id="37648"/>
    <lineage>
        <taxon>Eukaryota</taxon>
        <taxon>Viridiplantae</taxon>
        <taxon>Streptophyta</taxon>
        <taxon>Embryophyta</taxon>
        <taxon>Tracheophyta</taxon>
        <taxon>Spermatophyta</taxon>
        <taxon>Magnoliopsida</taxon>
        <taxon>eudicotyledons</taxon>
        <taxon>Gunneridae</taxon>
        <taxon>Pentapetalae</taxon>
        <taxon>rosids</taxon>
        <taxon>fabids</taxon>
        <taxon>Cucurbitales</taxon>
        <taxon>Cucurbitaceae</taxon>
        <taxon>Cucurbiteae</taxon>
        <taxon>Cucurbita</taxon>
    </lineage>
</organism>
<dbReference type="EMBL" id="JAGKQH010000004">
    <property type="protein sequence ID" value="KAG6602075.1"/>
    <property type="molecule type" value="Genomic_DNA"/>
</dbReference>